<name>A0AAU9Y4T6_9CNID</name>
<feature type="compositionally biased region" description="Acidic residues" evidence="1">
    <location>
        <begin position="222"/>
        <end position="234"/>
    </location>
</feature>
<protein>
    <submittedName>
        <fullName evidence="2">Uncharacterized protein</fullName>
    </submittedName>
</protein>
<evidence type="ECO:0000313" key="3">
    <source>
        <dbReference type="Proteomes" id="UP001159428"/>
    </source>
</evidence>
<proteinExistence type="predicted"/>
<feature type="region of interest" description="Disordered" evidence="1">
    <location>
        <begin position="86"/>
        <end position="114"/>
    </location>
</feature>
<dbReference type="AlphaFoldDB" id="A0AAU9Y4T6"/>
<sequence length="243" mass="26875">MEEELSTACRAAADALEILSNLRPGFTRNVIPRMNSTSVSVSQPNNGDRKVNNEELQSNELAIQSSTSPASNSSIQARLATLFPTIGSNRASGKSTSRRPARSKQTIKSTKGRPPKTLVYKDLVLIPSPEINKVPTHTTRLQLEERELVCHEFPFDKSWDAHSLKAAILNRFPKLLLFEYVKPCYGKLITPKLAEGITLDAERVTRMAGQGAVYVRSLVPLESEDEGETEEELENSALDNSPR</sequence>
<reference evidence="2 3" key="1">
    <citation type="submission" date="2022-05" db="EMBL/GenBank/DDBJ databases">
        <authorList>
            <consortium name="Genoscope - CEA"/>
            <person name="William W."/>
        </authorList>
    </citation>
    <scope>NUCLEOTIDE SEQUENCE [LARGE SCALE GENOMIC DNA]</scope>
</reference>
<dbReference type="Proteomes" id="UP001159428">
    <property type="component" value="Unassembled WGS sequence"/>
</dbReference>
<dbReference type="EMBL" id="CALNXJ010000222">
    <property type="protein sequence ID" value="CAH3169831.1"/>
    <property type="molecule type" value="Genomic_DNA"/>
</dbReference>
<evidence type="ECO:0000256" key="1">
    <source>
        <dbReference type="SAM" id="MobiDB-lite"/>
    </source>
</evidence>
<gene>
    <name evidence="2" type="ORF">PMEA_00012958</name>
</gene>
<feature type="compositionally biased region" description="Polar residues" evidence="1">
    <location>
        <begin position="86"/>
        <end position="95"/>
    </location>
</feature>
<feature type="region of interest" description="Disordered" evidence="1">
    <location>
        <begin position="221"/>
        <end position="243"/>
    </location>
</feature>
<accession>A0AAU9Y4T6</accession>
<evidence type="ECO:0000313" key="2">
    <source>
        <dbReference type="EMBL" id="CAH3169831.1"/>
    </source>
</evidence>
<comment type="caution">
    <text evidence="2">The sequence shown here is derived from an EMBL/GenBank/DDBJ whole genome shotgun (WGS) entry which is preliminary data.</text>
</comment>
<organism evidence="2 3">
    <name type="scientific">Pocillopora meandrina</name>
    <dbReference type="NCBI Taxonomy" id="46732"/>
    <lineage>
        <taxon>Eukaryota</taxon>
        <taxon>Metazoa</taxon>
        <taxon>Cnidaria</taxon>
        <taxon>Anthozoa</taxon>
        <taxon>Hexacorallia</taxon>
        <taxon>Scleractinia</taxon>
        <taxon>Astrocoeniina</taxon>
        <taxon>Pocilloporidae</taxon>
        <taxon>Pocillopora</taxon>
    </lineage>
</organism>
<keyword evidence="3" id="KW-1185">Reference proteome</keyword>